<keyword evidence="3" id="KW-1185">Reference proteome</keyword>
<keyword evidence="1" id="KW-0472">Membrane</keyword>
<dbReference type="EMBL" id="BAOS01000010">
    <property type="protein sequence ID" value="GAX60293.1"/>
    <property type="molecule type" value="Genomic_DNA"/>
</dbReference>
<feature type="transmembrane region" description="Helical" evidence="1">
    <location>
        <begin position="32"/>
        <end position="54"/>
    </location>
</feature>
<evidence type="ECO:0000256" key="1">
    <source>
        <dbReference type="SAM" id="Phobius"/>
    </source>
</evidence>
<proteinExistence type="predicted"/>
<evidence type="ECO:0000313" key="3">
    <source>
        <dbReference type="Proteomes" id="UP000218542"/>
    </source>
</evidence>
<accession>A0A286TWN5</accession>
<comment type="caution">
    <text evidence="2">The sequence shown here is derived from an EMBL/GenBank/DDBJ whole genome shotgun (WGS) entry which is preliminary data.</text>
</comment>
<organism evidence="2 3">
    <name type="scientific">Candidatus Scalindua japonica</name>
    <dbReference type="NCBI Taxonomy" id="1284222"/>
    <lineage>
        <taxon>Bacteria</taxon>
        <taxon>Pseudomonadati</taxon>
        <taxon>Planctomycetota</taxon>
        <taxon>Candidatus Brocadiia</taxon>
        <taxon>Candidatus Brocadiales</taxon>
        <taxon>Candidatus Scalinduaceae</taxon>
        <taxon>Candidatus Scalindua</taxon>
    </lineage>
</organism>
<name>A0A286TWN5_9BACT</name>
<protein>
    <submittedName>
        <fullName evidence="2">Permeases of the major facilitator superfamily</fullName>
    </submittedName>
</protein>
<dbReference type="RefSeq" id="WP_162532183.1">
    <property type="nucleotide sequence ID" value="NZ_BAOS01000010.1"/>
</dbReference>
<keyword evidence="1" id="KW-1133">Transmembrane helix</keyword>
<evidence type="ECO:0000313" key="2">
    <source>
        <dbReference type="EMBL" id="GAX60293.1"/>
    </source>
</evidence>
<gene>
    <name evidence="2" type="ORF">SCALIN_C10_0053</name>
</gene>
<sequence length="55" mass="6459">MTQENNTIEEETTEESRDTPDFVQWSAFFWKLIKSLLIVGAGTTAIVYICRWLIY</sequence>
<dbReference type="Proteomes" id="UP000218542">
    <property type="component" value="Unassembled WGS sequence"/>
</dbReference>
<reference evidence="2 3" key="1">
    <citation type="journal article" date="2017" name="Environ. Microbiol. Rep.">
        <title>Genetic diversity of marine anaerobic ammonium-oxidizing bacteria as revealed by genomic and proteomic analyses of 'Candidatus Scalindua japonica'.</title>
        <authorList>
            <person name="Oshiki M."/>
            <person name="Mizuto K."/>
            <person name="Kimura Z."/>
            <person name="Kindaichi T."/>
            <person name="Satoh H."/>
            <person name="Okabe S."/>
        </authorList>
    </citation>
    <scope>NUCLEOTIDE SEQUENCE [LARGE SCALE GENOMIC DNA]</scope>
    <source>
        <strain evidence="3">husup-a2</strain>
    </source>
</reference>
<dbReference type="AlphaFoldDB" id="A0A286TWN5"/>
<keyword evidence="1" id="KW-0812">Transmembrane</keyword>